<dbReference type="AlphaFoldDB" id="E8N0T4"/>
<evidence type="ECO:0000259" key="1">
    <source>
        <dbReference type="PROSITE" id="PS51112"/>
    </source>
</evidence>
<dbReference type="InterPro" id="IPR027485">
    <property type="entry name" value="AMMECR1_N"/>
</dbReference>
<proteinExistence type="predicted"/>
<dbReference type="PROSITE" id="PS51112">
    <property type="entry name" value="AMMECR1"/>
    <property type="match status" value="1"/>
</dbReference>
<dbReference type="Pfam" id="PF01871">
    <property type="entry name" value="AMMECR1"/>
    <property type="match status" value="1"/>
</dbReference>
<dbReference type="OrthoDB" id="159752at2"/>
<gene>
    <name evidence="2" type="ordered locus">ANT_04450</name>
</gene>
<keyword evidence="3" id="KW-1185">Reference proteome</keyword>
<dbReference type="PANTHER" id="PTHR13016:SF0">
    <property type="entry name" value="AMME SYNDROME CANDIDATE GENE 1 PROTEIN"/>
    <property type="match status" value="1"/>
</dbReference>
<dbReference type="InParanoid" id="E8N0T4"/>
<feature type="domain" description="AMMECR1" evidence="1">
    <location>
        <begin position="9"/>
        <end position="191"/>
    </location>
</feature>
<name>E8N0T4_ANATU</name>
<protein>
    <recommendedName>
        <fullName evidence="1">AMMECR1 domain-containing protein</fullName>
    </recommendedName>
</protein>
<dbReference type="PANTHER" id="PTHR13016">
    <property type="entry name" value="AMMECR1 HOMOLOG"/>
    <property type="match status" value="1"/>
</dbReference>
<dbReference type="eggNOG" id="COG2078">
    <property type="taxonomic scope" value="Bacteria"/>
</dbReference>
<dbReference type="KEGG" id="atm:ANT_04450"/>
<dbReference type="Gene3D" id="3.30.1490.150">
    <property type="entry name" value="Hypothetical protein ph0010, domain 2"/>
    <property type="match status" value="1"/>
</dbReference>
<dbReference type="HOGENOM" id="CLU_095686_0_0_0"/>
<dbReference type="NCBIfam" id="TIGR04335">
    <property type="entry name" value="AmmeMemoSam_A"/>
    <property type="match status" value="1"/>
</dbReference>
<sequence>MSREPLSEEERRLLLQLARRSIEAAVNGKPLPEIRAEDYPARLFEPGVCFVTLTDARGELRGCVGALEAYQPLVEDVREHAVAAALEDYRFPPVRPHEVDHLKIEISRLTPPRPLPYENPEDLPRLLRPHVDGVILRDGIRRATFLPQVWEKIPNPEEFLSHLCQKMGAPASLWRKKKLDVYTYEVEEFHE</sequence>
<accession>E8N0T4</accession>
<organism evidence="2 3">
    <name type="scientific">Anaerolinea thermophila (strain DSM 14523 / JCM 11388 / NBRC 100420 / UNI-1)</name>
    <dbReference type="NCBI Taxonomy" id="926569"/>
    <lineage>
        <taxon>Bacteria</taxon>
        <taxon>Bacillati</taxon>
        <taxon>Chloroflexota</taxon>
        <taxon>Anaerolineae</taxon>
        <taxon>Anaerolineales</taxon>
        <taxon>Anaerolineaceae</taxon>
        <taxon>Anaerolinea</taxon>
    </lineage>
</organism>
<dbReference type="InterPro" id="IPR027623">
    <property type="entry name" value="AmmeMemoSam_A"/>
</dbReference>
<dbReference type="InterPro" id="IPR002733">
    <property type="entry name" value="AMMECR1_domain"/>
</dbReference>
<dbReference type="EMBL" id="AP012029">
    <property type="protein sequence ID" value="BAJ62479.1"/>
    <property type="molecule type" value="Genomic_DNA"/>
</dbReference>
<dbReference type="InterPro" id="IPR023473">
    <property type="entry name" value="AMMECR1"/>
</dbReference>
<dbReference type="Gene3D" id="3.30.700.20">
    <property type="entry name" value="Hypothetical protein ph0010, domain 1"/>
    <property type="match status" value="1"/>
</dbReference>
<dbReference type="InterPro" id="IPR036071">
    <property type="entry name" value="AMMECR1_dom_sf"/>
</dbReference>
<dbReference type="RefSeq" id="WP_013558875.1">
    <property type="nucleotide sequence ID" value="NC_014960.1"/>
</dbReference>
<dbReference type="SUPFAM" id="SSF143447">
    <property type="entry name" value="AMMECR1-like"/>
    <property type="match status" value="1"/>
</dbReference>
<evidence type="ECO:0000313" key="3">
    <source>
        <dbReference type="Proteomes" id="UP000008922"/>
    </source>
</evidence>
<dbReference type="STRING" id="926569.ANT_04450"/>
<dbReference type="NCBIfam" id="TIGR00296">
    <property type="entry name" value="TIGR00296 family protein"/>
    <property type="match status" value="1"/>
</dbReference>
<evidence type="ECO:0000313" key="2">
    <source>
        <dbReference type="EMBL" id="BAJ62479.1"/>
    </source>
</evidence>
<dbReference type="Proteomes" id="UP000008922">
    <property type="component" value="Chromosome"/>
</dbReference>
<reference evidence="2 3" key="1">
    <citation type="submission" date="2010-12" db="EMBL/GenBank/DDBJ databases">
        <title>Whole genome sequence of Anaerolinea thermophila UNI-1.</title>
        <authorList>
            <person name="Narita-Yamada S."/>
            <person name="Kishi E."/>
            <person name="Watanabe Y."/>
            <person name="Takasaki K."/>
            <person name="Ankai A."/>
            <person name="Oguchi A."/>
            <person name="Fukui S."/>
            <person name="Takahashi M."/>
            <person name="Yashiro I."/>
            <person name="Hosoyama A."/>
            <person name="Sekiguchi Y."/>
            <person name="Hanada S."/>
            <person name="Fujita N."/>
        </authorList>
    </citation>
    <scope>NUCLEOTIDE SEQUENCE [LARGE SCALE GENOMIC DNA]</scope>
    <source>
        <strain evidence="3">DSM 14523 / JCM 11388 / NBRC 100420 / UNI-1</strain>
    </source>
</reference>